<dbReference type="STRING" id="571298.SAMN04488026_102470"/>
<dbReference type="InterPro" id="IPR036849">
    <property type="entry name" value="Enolase-like_C_sf"/>
</dbReference>
<evidence type="ECO:0008006" key="4">
    <source>
        <dbReference type="Google" id="ProtNLM"/>
    </source>
</evidence>
<proteinExistence type="predicted"/>
<dbReference type="SUPFAM" id="SSF51604">
    <property type="entry name" value="Enolase C-terminal domain-like"/>
    <property type="match status" value="1"/>
</dbReference>
<evidence type="ECO:0000313" key="1">
    <source>
        <dbReference type="EMBL" id="SDJ80890.1"/>
    </source>
</evidence>
<gene>
    <name evidence="1" type="ORF">SAMN04488026_102470</name>
    <name evidence="2" type="ORF">SAMN04488026_108619</name>
</gene>
<protein>
    <recommendedName>
        <fullName evidence="4">Enolase C-terminal domain-like</fullName>
    </recommendedName>
</protein>
<organism evidence="1 3">
    <name type="scientific">Aliiruegeria lutimaris</name>
    <dbReference type="NCBI Taxonomy" id="571298"/>
    <lineage>
        <taxon>Bacteria</taxon>
        <taxon>Pseudomonadati</taxon>
        <taxon>Pseudomonadota</taxon>
        <taxon>Alphaproteobacteria</taxon>
        <taxon>Rhodobacterales</taxon>
        <taxon>Roseobacteraceae</taxon>
        <taxon>Aliiruegeria</taxon>
    </lineage>
</organism>
<dbReference type="Gene3D" id="3.20.20.120">
    <property type="entry name" value="Enolase-like C-terminal domain"/>
    <property type="match status" value="1"/>
</dbReference>
<keyword evidence="3" id="KW-1185">Reference proteome</keyword>
<accession>A0A1G8WTH3</accession>
<feature type="non-terminal residue" evidence="1">
    <location>
        <position position="1"/>
    </location>
</feature>
<dbReference type="Proteomes" id="UP000199382">
    <property type="component" value="Unassembled WGS sequence"/>
</dbReference>
<name>A0A1G8WTH3_9RHOB</name>
<dbReference type="AlphaFoldDB" id="A0A1G8WTH3"/>
<sequence length="77" mass="8307">SRKHGLPVCSHGMQELHISLVSAQPNGGWVELHSFPIDRYTTRPVVLEDSLGVAPDTPGTGVSFDWDKLNAATHMAA</sequence>
<evidence type="ECO:0000313" key="2">
    <source>
        <dbReference type="EMBL" id="SDL45563.1"/>
    </source>
</evidence>
<reference evidence="1 3" key="1">
    <citation type="submission" date="2016-10" db="EMBL/GenBank/DDBJ databases">
        <authorList>
            <person name="de Groot N.N."/>
        </authorList>
    </citation>
    <scope>NUCLEOTIDE SEQUENCE [LARGE SCALE GENOMIC DNA]</scope>
    <source>
        <strain evidence="1 3">DSM 25294</strain>
    </source>
</reference>
<dbReference type="EMBL" id="FNEK01000086">
    <property type="protein sequence ID" value="SDL45563.1"/>
    <property type="molecule type" value="Genomic_DNA"/>
</dbReference>
<dbReference type="EMBL" id="FNEK01000024">
    <property type="protein sequence ID" value="SDJ80890.1"/>
    <property type="molecule type" value="Genomic_DNA"/>
</dbReference>
<evidence type="ECO:0000313" key="3">
    <source>
        <dbReference type="Proteomes" id="UP000199382"/>
    </source>
</evidence>